<reference evidence="1 2" key="1">
    <citation type="submission" date="2017-04" db="EMBL/GenBank/DDBJ databases">
        <authorList>
            <person name="Afonso C.L."/>
            <person name="Miller P.J."/>
            <person name="Scott M.A."/>
            <person name="Spackman E."/>
            <person name="Goraichik I."/>
            <person name="Dimitrov K.M."/>
            <person name="Suarez D.L."/>
            <person name="Swayne D.E."/>
        </authorList>
    </citation>
    <scope>NUCLEOTIDE SEQUENCE [LARGE SCALE GENOMIC DNA]</scope>
    <source>
        <strain evidence="1 2">KR-140</strain>
    </source>
</reference>
<dbReference type="InterPro" id="IPR029058">
    <property type="entry name" value="AB_hydrolase_fold"/>
</dbReference>
<dbReference type="SUPFAM" id="SSF53474">
    <property type="entry name" value="alpha/beta-Hydrolases"/>
    <property type="match status" value="1"/>
</dbReference>
<dbReference type="Proteomes" id="UP000192582">
    <property type="component" value="Unassembled WGS sequence"/>
</dbReference>
<protein>
    <recommendedName>
        <fullName evidence="3">Alpha/beta hydrolase family protein</fullName>
    </recommendedName>
</protein>
<proteinExistence type="predicted"/>
<dbReference type="STRING" id="695939.SAMN00790413_02572"/>
<keyword evidence="2" id="KW-1185">Reference proteome</keyword>
<evidence type="ECO:0000313" key="2">
    <source>
        <dbReference type="Proteomes" id="UP000192582"/>
    </source>
</evidence>
<name>A0A1W1VNI8_9DEIO</name>
<sequence>MEGTDAALSALKEIEARGDWVAHAWRERMPELAPLREQGWETVLPGSGQYAGPEALVWDAAERAAADVQNWARELGGALLWAGFSSGGGWMALNAVLSGALPAAGVRAVAPSLPACPSPPCWGSKTD</sequence>
<gene>
    <name evidence="1" type="ORF">SAMN00790413_02572</name>
</gene>
<evidence type="ECO:0008006" key="3">
    <source>
        <dbReference type="Google" id="ProtNLM"/>
    </source>
</evidence>
<evidence type="ECO:0000313" key="1">
    <source>
        <dbReference type="EMBL" id="SMB94886.1"/>
    </source>
</evidence>
<dbReference type="EMBL" id="FWWU01000009">
    <property type="protein sequence ID" value="SMB94886.1"/>
    <property type="molecule type" value="Genomic_DNA"/>
</dbReference>
<organism evidence="1 2">
    <name type="scientific">Deinococcus hopiensis KR-140</name>
    <dbReference type="NCBI Taxonomy" id="695939"/>
    <lineage>
        <taxon>Bacteria</taxon>
        <taxon>Thermotogati</taxon>
        <taxon>Deinococcota</taxon>
        <taxon>Deinococci</taxon>
        <taxon>Deinococcales</taxon>
        <taxon>Deinococcaceae</taxon>
        <taxon>Deinococcus</taxon>
    </lineage>
</organism>
<dbReference type="Gene3D" id="3.40.50.1820">
    <property type="entry name" value="alpha/beta hydrolase"/>
    <property type="match status" value="1"/>
</dbReference>
<dbReference type="AlphaFoldDB" id="A0A1W1VNI8"/>
<accession>A0A1W1VNI8</accession>